<comment type="caution">
    <text evidence="10">The sequence shown here is derived from an EMBL/GenBank/DDBJ whole genome shotgun (WGS) entry which is preliminary data.</text>
</comment>
<dbReference type="RefSeq" id="WP_134169698.1">
    <property type="nucleotide sequence ID" value="NZ_SODD01000020.1"/>
</dbReference>
<protein>
    <submittedName>
        <fullName evidence="10">PTS system mannose-specific IIC component</fullName>
    </submittedName>
</protein>
<evidence type="ECO:0000256" key="9">
    <source>
        <dbReference type="SAM" id="Phobius"/>
    </source>
</evidence>
<proteinExistence type="predicted"/>
<dbReference type="EMBL" id="SODD01000020">
    <property type="protein sequence ID" value="TDW16744.1"/>
    <property type="molecule type" value="Genomic_DNA"/>
</dbReference>
<dbReference type="GO" id="GO:0005886">
    <property type="term" value="C:plasma membrane"/>
    <property type="evidence" value="ECO:0007669"/>
    <property type="project" value="UniProtKB-SubCell"/>
</dbReference>
<reference evidence="10 11" key="1">
    <citation type="submission" date="2019-03" db="EMBL/GenBank/DDBJ databases">
        <title>Genomic Encyclopedia of Type Strains, Phase IV (KMG-IV): sequencing the most valuable type-strain genomes for metagenomic binning, comparative biology and taxonomic classification.</title>
        <authorList>
            <person name="Goeker M."/>
        </authorList>
    </citation>
    <scope>NUCLEOTIDE SEQUENCE [LARGE SCALE GENOMIC DNA]</scope>
    <source>
        <strain evidence="10 11">DSM 28867</strain>
    </source>
</reference>
<evidence type="ECO:0000256" key="8">
    <source>
        <dbReference type="ARBA" id="ARBA00023136"/>
    </source>
</evidence>
<keyword evidence="4" id="KW-0762">Sugar transport</keyword>
<evidence type="ECO:0000256" key="7">
    <source>
        <dbReference type="ARBA" id="ARBA00022989"/>
    </source>
</evidence>
<gene>
    <name evidence="10" type="ORF">EDD63_12025</name>
</gene>
<accession>A0A4V3G6V3</accession>
<dbReference type="Proteomes" id="UP000294743">
    <property type="component" value="Unassembled WGS sequence"/>
</dbReference>
<keyword evidence="2" id="KW-0813">Transport</keyword>
<dbReference type="InterPro" id="IPR004700">
    <property type="entry name" value="PTS_IIC_man"/>
</dbReference>
<evidence type="ECO:0000256" key="4">
    <source>
        <dbReference type="ARBA" id="ARBA00022597"/>
    </source>
</evidence>
<dbReference type="GO" id="GO:0009401">
    <property type="term" value="P:phosphoenolpyruvate-dependent sugar phosphotransferase system"/>
    <property type="evidence" value="ECO:0007669"/>
    <property type="project" value="UniProtKB-KW"/>
</dbReference>
<keyword evidence="5" id="KW-0598">Phosphotransferase system</keyword>
<evidence type="ECO:0000256" key="5">
    <source>
        <dbReference type="ARBA" id="ARBA00022683"/>
    </source>
</evidence>
<keyword evidence="3" id="KW-1003">Cell membrane</keyword>
<keyword evidence="7 9" id="KW-1133">Transmembrane helix</keyword>
<evidence type="ECO:0000313" key="11">
    <source>
        <dbReference type="Proteomes" id="UP000294743"/>
    </source>
</evidence>
<feature type="transmembrane region" description="Helical" evidence="9">
    <location>
        <begin position="138"/>
        <end position="159"/>
    </location>
</feature>
<keyword evidence="8 9" id="KW-0472">Membrane</keyword>
<organism evidence="10 11">
    <name type="scientific">Breznakia blatticola</name>
    <dbReference type="NCBI Taxonomy" id="1754012"/>
    <lineage>
        <taxon>Bacteria</taxon>
        <taxon>Bacillati</taxon>
        <taxon>Bacillota</taxon>
        <taxon>Erysipelotrichia</taxon>
        <taxon>Erysipelotrichales</taxon>
        <taxon>Erysipelotrichaceae</taxon>
        <taxon>Breznakia</taxon>
    </lineage>
</organism>
<evidence type="ECO:0000256" key="1">
    <source>
        <dbReference type="ARBA" id="ARBA00004651"/>
    </source>
</evidence>
<feature type="transmembrane region" description="Helical" evidence="9">
    <location>
        <begin position="174"/>
        <end position="195"/>
    </location>
</feature>
<name>A0A4V3G6V3_9FIRM</name>
<comment type="subcellular location">
    <subcellularLocation>
        <location evidence="1">Cell membrane</location>
        <topology evidence="1">Multi-pass membrane protein</topology>
    </subcellularLocation>
</comment>
<evidence type="ECO:0000256" key="2">
    <source>
        <dbReference type="ARBA" id="ARBA00022448"/>
    </source>
</evidence>
<dbReference type="PANTHER" id="PTHR32502:SF8">
    <property type="entry name" value="N-ACETYLGALACTOSAMINE PERMEASE IIC COMPONENT 1"/>
    <property type="match status" value="1"/>
</dbReference>
<dbReference type="PROSITE" id="PS51106">
    <property type="entry name" value="PTS_EIIC_TYPE_4"/>
    <property type="match status" value="1"/>
</dbReference>
<keyword evidence="11" id="KW-1185">Reference proteome</keyword>
<dbReference type="Pfam" id="PF03609">
    <property type="entry name" value="EII-Sor"/>
    <property type="match status" value="1"/>
</dbReference>
<dbReference type="AlphaFoldDB" id="A0A4V3G6V3"/>
<evidence type="ECO:0000256" key="6">
    <source>
        <dbReference type="ARBA" id="ARBA00022692"/>
    </source>
</evidence>
<dbReference type="InterPro" id="IPR050303">
    <property type="entry name" value="GatZ_KbaZ_carbometab"/>
</dbReference>
<feature type="transmembrane region" description="Helical" evidence="9">
    <location>
        <begin position="207"/>
        <end position="236"/>
    </location>
</feature>
<sequence length="258" mass="27736">MLLQSIIIGLIAVFMQLDSRVLGRLNFERPLITCTLVGLVMGDLETGLLIGAQLEMVTLGMMSIGASGFDMNKGAIVGCAIVIRSGVDIETALAIAVPLTVLDRFVVTFFDVVRLNLTHMIDRAVEASNYKKAKFVDIVLGPLTYCINAFAVVFIAVYFGEGLINQILEVVPEFIMTGVSLGANIISFYGFALLLSTMISKKNCVFFLIGFVISAYSGLGLTAIAVIGIVLALLFYQLRYGNGQAVTVGAVDELDELD</sequence>
<evidence type="ECO:0000256" key="3">
    <source>
        <dbReference type="ARBA" id="ARBA00022475"/>
    </source>
</evidence>
<keyword evidence="6 9" id="KW-0812">Transmembrane</keyword>
<dbReference type="PANTHER" id="PTHR32502">
    <property type="entry name" value="N-ACETYLGALACTOSAMINE PERMEASE II COMPONENT-RELATED"/>
    <property type="match status" value="1"/>
</dbReference>
<evidence type="ECO:0000313" key="10">
    <source>
        <dbReference type="EMBL" id="TDW16744.1"/>
    </source>
</evidence>
<dbReference type="OrthoDB" id="9815089at2"/>